<dbReference type="Pfam" id="PF14361">
    <property type="entry name" value="RsbRD_N"/>
    <property type="match status" value="1"/>
</dbReference>
<proteinExistence type="inferred from homology"/>
<dbReference type="InterPro" id="IPR025736">
    <property type="entry name" value="PucR_C-HTH_dom"/>
</dbReference>
<dbReference type="PANTHER" id="PTHR33744:SF1">
    <property type="entry name" value="DNA-BINDING TRANSCRIPTIONAL ACTIVATOR ADER"/>
    <property type="match status" value="1"/>
</dbReference>
<feature type="compositionally biased region" description="Basic and acidic residues" evidence="2">
    <location>
        <begin position="88"/>
        <end position="98"/>
    </location>
</feature>
<dbReference type="InterPro" id="IPR042070">
    <property type="entry name" value="PucR_C-HTH_sf"/>
</dbReference>
<dbReference type="Gene3D" id="1.10.10.2840">
    <property type="entry name" value="PucR C-terminal helix-turn-helix domain"/>
    <property type="match status" value="1"/>
</dbReference>
<dbReference type="InterPro" id="IPR051448">
    <property type="entry name" value="CdaR-like_regulators"/>
</dbReference>
<evidence type="ECO:0000259" key="3">
    <source>
        <dbReference type="Pfam" id="PF13556"/>
    </source>
</evidence>
<gene>
    <name evidence="6" type="ORF">MINT15_37850</name>
</gene>
<feature type="domain" description="PucR C-terminal helix-turn-helix" evidence="3">
    <location>
        <begin position="344"/>
        <end position="402"/>
    </location>
</feature>
<dbReference type="Pfam" id="PF13556">
    <property type="entry name" value="HTH_30"/>
    <property type="match status" value="1"/>
</dbReference>
<evidence type="ECO:0000259" key="5">
    <source>
        <dbReference type="Pfam" id="PF17853"/>
    </source>
</evidence>
<comment type="similarity">
    <text evidence="1">Belongs to the CdaR family.</text>
</comment>
<feature type="region of interest" description="Disordered" evidence="2">
    <location>
        <begin position="76"/>
        <end position="98"/>
    </location>
</feature>
<evidence type="ECO:0000313" key="6">
    <source>
        <dbReference type="EMBL" id="KHF43583.1"/>
    </source>
</evidence>
<dbReference type="RefSeq" id="WP_037312596.1">
    <property type="nucleotide sequence ID" value="NZ_CALJZO010000097.1"/>
</dbReference>
<evidence type="ECO:0000256" key="2">
    <source>
        <dbReference type="SAM" id="MobiDB-lite"/>
    </source>
</evidence>
<comment type="caution">
    <text evidence="6">The sequence shown here is derived from an EMBL/GenBank/DDBJ whole genome shotgun (WGS) entry which is preliminary data.</text>
</comment>
<name>A0A837D743_9PSEU</name>
<dbReference type="InterPro" id="IPR041522">
    <property type="entry name" value="CdaR_GGDEF"/>
</dbReference>
<dbReference type="AlphaFoldDB" id="A0A837D743"/>
<feature type="domain" description="RsbT co-antagonist protein RsbRD N-terminal" evidence="4">
    <location>
        <begin position="33"/>
        <end position="172"/>
    </location>
</feature>
<dbReference type="InterPro" id="IPR025751">
    <property type="entry name" value="RsbRD_N_dom"/>
</dbReference>
<dbReference type="EMBL" id="JRZE01000006">
    <property type="protein sequence ID" value="KHF43583.1"/>
    <property type="molecule type" value="Genomic_DNA"/>
</dbReference>
<reference evidence="6 7" key="1">
    <citation type="submission" date="2014-10" db="EMBL/GenBank/DDBJ databases">
        <title>Genome sequence of Micropolyspora internatus JCM3315.</title>
        <authorList>
            <person name="Shin S.-K."/>
            <person name="Yi H."/>
        </authorList>
    </citation>
    <scope>NUCLEOTIDE SEQUENCE [LARGE SCALE GENOMIC DNA]</scope>
    <source>
        <strain evidence="6 7">JCM 3315</strain>
    </source>
</reference>
<dbReference type="Proteomes" id="UP000030848">
    <property type="component" value="Unassembled WGS sequence"/>
</dbReference>
<evidence type="ECO:0000313" key="7">
    <source>
        <dbReference type="Proteomes" id="UP000030848"/>
    </source>
</evidence>
<feature type="domain" description="CdaR GGDEF-like" evidence="5">
    <location>
        <begin position="190"/>
        <end position="296"/>
    </location>
</feature>
<evidence type="ECO:0000256" key="1">
    <source>
        <dbReference type="ARBA" id="ARBA00006754"/>
    </source>
</evidence>
<protein>
    <recommendedName>
        <fullName evidence="8">PucR C-terminal helix-turn-helix domain-containing protein</fullName>
    </recommendedName>
</protein>
<accession>A0A837D743</accession>
<dbReference type="Pfam" id="PF17853">
    <property type="entry name" value="GGDEF_2"/>
    <property type="match status" value="1"/>
</dbReference>
<dbReference type="OrthoDB" id="3196285at2"/>
<dbReference type="PANTHER" id="PTHR33744">
    <property type="entry name" value="CARBOHYDRATE DIACID REGULATOR"/>
    <property type="match status" value="1"/>
</dbReference>
<evidence type="ECO:0008006" key="8">
    <source>
        <dbReference type="Google" id="ProtNLM"/>
    </source>
</evidence>
<organism evidence="6 7">
    <name type="scientific">Saccharomonospora viridis</name>
    <dbReference type="NCBI Taxonomy" id="1852"/>
    <lineage>
        <taxon>Bacteria</taxon>
        <taxon>Bacillati</taxon>
        <taxon>Actinomycetota</taxon>
        <taxon>Actinomycetes</taxon>
        <taxon>Pseudonocardiales</taxon>
        <taxon>Pseudonocardiaceae</taxon>
        <taxon>Saccharomonospora</taxon>
    </lineage>
</organism>
<sequence length="418" mass="44982">MTTAAGHPAEGEVSSPARTALRVLATAMLEDLDALADRLTLLVMRAEPGYAELGVSAPDALRENLRGNLERGIQSLGKLVPPGVDPNDTSRETGRKRAREGVPLEAVLHAYRLGGQVIWEGLLSTSRDRFRGRYDRELLAVSGWVWRVIDASSAALVDAYRLEESRLRSQELSKRHAFLNALLDGRGKDTTVAQEAATVLGLPTCGPMLCVVALLDTPTDEPLRSPRDTLAAHGLVSSWHVRSSDIVGLIALADRTPADVLAALRPAVMGRVGASPVITTLGQVGDAYTLARTAARTLGAPGMAFLDDHLPEALLVDSPELTERLTQVAFGELLRLPEAERETLLATLGAVIDSGGSPTRAAQRLYCHRNTVIYRLQRIESITGRSVSHPRDRLLFTLGLLAVHRRTTSDAPSEGPGH</sequence>
<evidence type="ECO:0000259" key="4">
    <source>
        <dbReference type="Pfam" id="PF14361"/>
    </source>
</evidence>